<name>A0AAV6JN77_9ERIC</name>
<feature type="compositionally biased region" description="Gly residues" evidence="8">
    <location>
        <begin position="60"/>
        <end position="76"/>
    </location>
</feature>
<keyword evidence="5" id="KW-0372">Hormone</keyword>
<dbReference type="PANTHER" id="PTHR33348:SF3">
    <property type="entry name" value="PRECURSOR OF CEP1"/>
    <property type="match status" value="1"/>
</dbReference>
<organism evidence="10 11">
    <name type="scientific">Rhododendron griersonianum</name>
    <dbReference type="NCBI Taxonomy" id="479676"/>
    <lineage>
        <taxon>Eukaryota</taxon>
        <taxon>Viridiplantae</taxon>
        <taxon>Streptophyta</taxon>
        <taxon>Embryophyta</taxon>
        <taxon>Tracheophyta</taxon>
        <taxon>Spermatophyta</taxon>
        <taxon>Magnoliopsida</taxon>
        <taxon>eudicotyledons</taxon>
        <taxon>Gunneridae</taxon>
        <taxon>Pentapetalae</taxon>
        <taxon>asterids</taxon>
        <taxon>Ericales</taxon>
        <taxon>Ericaceae</taxon>
        <taxon>Ericoideae</taxon>
        <taxon>Rhodoreae</taxon>
        <taxon>Rhododendron</taxon>
    </lineage>
</organism>
<evidence type="ECO:0000256" key="1">
    <source>
        <dbReference type="ARBA" id="ARBA00004271"/>
    </source>
</evidence>
<dbReference type="Proteomes" id="UP000823749">
    <property type="component" value="Chromosome 7"/>
</dbReference>
<dbReference type="GO" id="GO:0048364">
    <property type="term" value="P:root development"/>
    <property type="evidence" value="ECO:0007669"/>
    <property type="project" value="InterPro"/>
</dbReference>
<evidence type="ECO:0000256" key="9">
    <source>
        <dbReference type="SAM" id="SignalP"/>
    </source>
</evidence>
<accession>A0AAV6JN77</accession>
<dbReference type="AlphaFoldDB" id="A0AAV6JN77"/>
<dbReference type="EMBL" id="JACTNZ010000007">
    <property type="protein sequence ID" value="KAG5542183.1"/>
    <property type="molecule type" value="Genomic_DNA"/>
</dbReference>
<evidence type="ECO:0000256" key="5">
    <source>
        <dbReference type="ARBA" id="ARBA00022702"/>
    </source>
</evidence>
<evidence type="ECO:0008006" key="12">
    <source>
        <dbReference type="Google" id="ProtNLM"/>
    </source>
</evidence>
<dbReference type="GO" id="GO:2000280">
    <property type="term" value="P:regulation of root development"/>
    <property type="evidence" value="ECO:0007669"/>
    <property type="project" value="TreeGrafter"/>
</dbReference>
<dbReference type="GO" id="GO:0005179">
    <property type="term" value="F:hormone activity"/>
    <property type="evidence" value="ECO:0007669"/>
    <property type="project" value="UniProtKB-KW"/>
</dbReference>
<keyword evidence="4" id="KW-0964">Secreted</keyword>
<comment type="caution">
    <text evidence="10">The sequence shown here is derived from an EMBL/GenBank/DDBJ whole genome shotgun (WGS) entry which is preliminary data.</text>
</comment>
<evidence type="ECO:0000313" key="11">
    <source>
        <dbReference type="Proteomes" id="UP000823749"/>
    </source>
</evidence>
<evidence type="ECO:0000256" key="3">
    <source>
        <dbReference type="ARBA" id="ARBA00022523"/>
    </source>
</evidence>
<dbReference type="PANTHER" id="PTHR33348">
    <property type="entry name" value="PRECURSOR OF CEP5"/>
    <property type="match status" value="1"/>
</dbReference>
<gene>
    <name evidence="10" type="ORF">RHGRI_021897</name>
</gene>
<evidence type="ECO:0000256" key="2">
    <source>
        <dbReference type="ARBA" id="ARBA00008963"/>
    </source>
</evidence>
<keyword evidence="11" id="KW-1185">Reference proteome</keyword>
<sequence>MAKGKGKCTSVFLLVLILSAGIISCAGRELKAEQINSNNCHHGKNGADFHPSDSCEKQSGHGGSGCCGGGSGGGGVDVTRSIDGVPTGPGHSPGVGHSVGPNSSKNP</sequence>
<evidence type="ECO:0000256" key="4">
    <source>
        <dbReference type="ARBA" id="ARBA00022525"/>
    </source>
</evidence>
<protein>
    <recommendedName>
        <fullName evidence="12">Glycine-rich protein</fullName>
    </recommendedName>
</protein>
<feature type="region of interest" description="Disordered" evidence="8">
    <location>
        <begin position="37"/>
        <end position="107"/>
    </location>
</feature>
<keyword evidence="3" id="KW-0052">Apoplast</keyword>
<dbReference type="PROSITE" id="PS51257">
    <property type="entry name" value="PROKAR_LIPOPROTEIN"/>
    <property type="match status" value="1"/>
</dbReference>
<dbReference type="GO" id="GO:0048046">
    <property type="term" value="C:apoplast"/>
    <property type="evidence" value="ECO:0007669"/>
    <property type="project" value="UniProtKB-SubCell"/>
</dbReference>
<dbReference type="InterPro" id="IPR033250">
    <property type="entry name" value="CEP"/>
</dbReference>
<evidence type="ECO:0000256" key="6">
    <source>
        <dbReference type="ARBA" id="ARBA00022729"/>
    </source>
</evidence>
<evidence type="ECO:0000256" key="7">
    <source>
        <dbReference type="ARBA" id="ARBA00023278"/>
    </source>
</evidence>
<dbReference type="GO" id="GO:1902025">
    <property type="term" value="P:nitrate import"/>
    <property type="evidence" value="ECO:0007669"/>
    <property type="project" value="TreeGrafter"/>
</dbReference>
<feature type="chain" id="PRO_5043439784" description="Glycine-rich protein" evidence="9">
    <location>
        <begin position="28"/>
        <end position="107"/>
    </location>
</feature>
<feature type="signal peptide" evidence="9">
    <location>
        <begin position="1"/>
        <end position="27"/>
    </location>
</feature>
<evidence type="ECO:0000313" key="10">
    <source>
        <dbReference type="EMBL" id="KAG5542183.1"/>
    </source>
</evidence>
<proteinExistence type="inferred from homology"/>
<evidence type="ECO:0000256" key="8">
    <source>
        <dbReference type="SAM" id="MobiDB-lite"/>
    </source>
</evidence>
<dbReference type="GO" id="GO:0006995">
    <property type="term" value="P:cellular response to nitrogen starvation"/>
    <property type="evidence" value="ECO:0007669"/>
    <property type="project" value="UniProtKB-ARBA"/>
</dbReference>
<comment type="similarity">
    <text evidence="2">Belongs to the C-terminally encoded plant signaling peptide (CEP) family.</text>
</comment>
<keyword evidence="6 9" id="KW-0732">Signal</keyword>
<feature type="compositionally biased region" description="Basic and acidic residues" evidence="8">
    <location>
        <begin position="45"/>
        <end position="59"/>
    </location>
</feature>
<keyword evidence="7" id="KW-0379">Hydroxylation</keyword>
<dbReference type="GO" id="GO:1901371">
    <property type="term" value="P:regulation of leaf morphogenesis"/>
    <property type="evidence" value="ECO:0007669"/>
    <property type="project" value="TreeGrafter"/>
</dbReference>
<comment type="subcellular location">
    <subcellularLocation>
        <location evidence="1">Secreted</location>
        <location evidence="1">Extracellular space</location>
        <location evidence="1">Apoplast</location>
    </subcellularLocation>
</comment>
<reference evidence="10" key="1">
    <citation type="submission" date="2020-08" db="EMBL/GenBank/DDBJ databases">
        <title>Plant Genome Project.</title>
        <authorList>
            <person name="Zhang R.-G."/>
        </authorList>
    </citation>
    <scope>NUCLEOTIDE SEQUENCE</scope>
    <source>
        <strain evidence="10">WSP0</strain>
        <tissue evidence="10">Leaf</tissue>
    </source>
</reference>